<organism evidence="1 2">
    <name type="scientific">Streptacidiphilus alkalitolerans</name>
    <dbReference type="NCBI Taxonomy" id="3342712"/>
    <lineage>
        <taxon>Bacteria</taxon>
        <taxon>Bacillati</taxon>
        <taxon>Actinomycetota</taxon>
        <taxon>Actinomycetes</taxon>
        <taxon>Kitasatosporales</taxon>
        <taxon>Streptomycetaceae</taxon>
        <taxon>Streptacidiphilus</taxon>
    </lineage>
</organism>
<dbReference type="EMBL" id="JBHEZX010000022">
    <property type="protein sequence ID" value="MFC1414188.1"/>
    <property type="molecule type" value="Genomic_DNA"/>
</dbReference>
<protein>
    <submittedName>
        <fullName evidence="1">DUF1453 domain-containing protein</fullName>
    </submittedName>
</protein>
<keyword evidence="2" id="KW-1185">Reference proteome</keyword>
<dbReference type="Proteomes" id="UP001592582">
    <property type="component" value="Unassembled WGS sequence"/>
</dbReference>
<comment type="caution">
    <text evidence="1">The sequence shown here is derived from an EMBL/GenBank/DDBJ whole genome shotgun (WGS) entry which is preliminary data.</text>
</comment>
<gene>
    <name evidence="1" type="ORF">ACEZDG_33500</name>
</gene>
<evidence type="ECO:0000313" key="1">
    <source>
        <dbReference type="EMBL" id="MFC1414188.1"/>
    </source>
</evidence>
<proteinExistence type="predicted"/>
<sequence length="162" mass="17109">MNSTANVALVVVVVVYVVARQFQPRRVSADGRRMLVVPALLAVLAFRDGNLVDPTHKAAAAALLVIGIVVEVGMGFAWGFTTRIWRDASGAVWYKGTRATAFAWTGMIVVRVLLYLLASALGVASGQGALMLSLAAVLLVRKAVVTWRAREVGPSYGVTAAG</sequence>
<name>A0ABV6VKG8_9ACTN</name>
<accession>A0ABV6VKG8</accession>
<reference evidence="1 2" key="1">
    <citation type="submission" date="2024-09" db="EMBL/GenBank/DDBJ databases">
        <authorList>
            <person name="Lee S.D."/>
        </authorList>
    </citation>
    <scope>NUCLEOTIDE SEQUENCE [LARGE SCALE GENOMIC DNA]</scope>
    <source>
        <strain evidence="1 2">N1-1</strain>
    </source>
</reference>
<evidence type="ECO:0000313" key="2">
    <source>
        <dbReference type="Proteomes" id="UP001592582"/>
    </source>
</evidence>